<evidence type="ECO:0000313" key="4">
    <source>
        <dbReference type="EMBL" id="KAE8720405.1"/>
    </source>
</evidence>
<dbReference type="PROSITE" id="PS50969">
    <property type="entry name" value="FCP1"/>
    <property type="match status" value="1"/>
</dbReference>
<dbReference type="EMBL" id="VEPZ02000730">
    <property type="protein sequence ID" value="KAE8720405.1"/>
    <property type="molecule type" value="Genomic_DNA"/>
</dbReference>
<feature type="region of interest" description="Disordered" evidence="2">
    <location>
        <begin position="86"/>
        <end position="124"/>
    </location>
</feature>
<evidence type="ECO:0000259" key="3">
    <source>
        <dbReference type="PROSITE" id="PS50969"/>
    </source>
</evidence>
<dbReference type="Pfam" id="PF03031">
    <property type="entry name" value="NIF"/>
    <property type="match status" value="1"/>
</dbReference>
<proteinExistence type="inferred from homology"/>
<keyword evidence="1" id="KW-0653">Protein transport</keyword>
<evidence type="ECO:0000256" key="2">
    <source>
        <dbReference type="SAM" id="MobiDB-lite"/>
    </source>
</evidence>
<organism evidence="4">
    <name type="scientific">Hibiscus syriacus</name>
    <name type="common">Rose of Sharon</name>
    <dbReference type="NCBI Taxonomy" id="106335"/>
    <lineage>
        <taxon>Eukaryota</taxon>
        <taxon>Viridiplantae</taxon>
        <taxon>Streptophyta</taxon>
        <taxon>Embryophyta</taxon>
        <taxon>Tracheophyta</taxon>
        <taxon>Spermatophyta</taxon>
        <taxon>Magnoliopsida</taxon>
        <taxon>eudicotyledons</taxon>
        <taxon>Gunneridae</taxon>
        <taxon>Pentapetalae</taxon>
        <taxon>rosids</taxon>
        <taxon>malvids</taxon>
        <taxon>Malvales</taxon>
        <taxon>Malvaceae</taxon>
        <taxon>Malvoideae</taxon>
        <taxon>Hibiscus</taxon>
    </lineage>
</organism>
<dbReference type="AlphaFoldDB" id="A0A6A3BV36"/>
<keyword evidence="1" id="KW-0811">Translocation</keyword>
<feature type="compositionally biased region" description="Polar residues" evidence="2">
    <location>
        <begin position="103"/>
        <end position="120"/>
    </location>
</feature>
<reference evidence="4" key="1">
    <citation type="submission" date="2019-09" db="EMBL/GenBank/DDBJ databases">
        <title>Draft genome information of white flower Hibiscus syriacus.</title>
        <authorList>
            <person name="Kim Y.-M."/>
        </authorList>
    </citation>
    <scope>NUCLEOTIDE SEQUENCE [LARGE SCALE GENOMIC DNA]</scope>
    <source>
        <strain evidence="4">YM2019G1</strain>
        <tissue evidence="4">Leaf</tissue>
    </source>
</reference>
<dbReference type="SUPFAM" id="SSF56784">
    <property type="entry name" value="HAD-like"/>
    <property type="match status" value="1"/>
</dbReference>
<comment type="caution">
    <text evidence="4">The sequence shown here is derived from an EMBL/GenBank/DDBJ whole genome shotgun (WGS) entry which is preliminary data.</text>
</comment>
<dbReference type="InterPro" id="IPR023214">
    <property type="entry name" value="HAD_sf"/>
</dbReference>
<keyword evidence="1" id="KW-0813">Transport</keyword>
<keyword evidence="1" id="KW-0809">Transit peptide</keyword>
<feature type="domain" description="FCP1 homology" evidence="3">
    <location>
        <begin position="148"/>
        <end position="328"/>
    </location>
</feature>
<dbReference type="GO" id="GO:0015031">
    <property type="term" value="P:protein transport"/>
    <property type="evidence" value="ECO:0007669"/>
    <property type="project" value="UniProtKB-KW"/>
</dbReference>
<dbReference type="InterPro" id="IPR050365">
    <property type="entry name" value="TIM50"/>
</dbReference>
<name>A0A6A3BV36_HIBSY</name>
<comment type="subcellular location">
    <subcellularLocation>
        <location evidence="1">Mitochondrion inner membrane</location>
        <topology evidence="1">Single-pass membrane protein</topology>
    </subcellularLocation>
</comment>
<comment type="subunit">
    <text evidence="1">Component of the TIM23 complex.</text>
</comment>
<dbReference type="OrthoDB" id="1711508at2759"/>
<evidence type="ECO:0000256" key="1">
    <source>
        <dbReference type="RuleBase" id="RU365079"/>
    </source>
</evidence>
<accession>A0A6A3BV36</accession>
<comment type="similarity">
    <text evidence="1">Belongs to the TIM50 family.</text>
</comment>
<comment type="function">
    <text evidence="1">Essential component of the TIM23 complex, a complex that mediates the translocation of transit peptide-containing proteins across the mitochondrial inner membrane.</text>
</comment>
<dbReference type="PANTHER" id="PTHR12210">
    <property type="entry name" value="DULLARD PROTEIN PHOSPHATASE"/>
    <property type="match status" value="1"/>
</dbReference>
<dbReference type="InterPro" id="IPR036412">
    <property type="entry name" value="HAD-like_sf"/>
</dbReference>
<dbReference type="GO" id="GO:0005744">
    <property type="term" value="C:TIM23 mitochondrial import inner membrane translocase complex"/>
    <property type="evidence" value="ECO:0007669"/>
    <property type="project" value="UniProtKB-UniRule"/>
</dbReference>
<gene>
    <name evidence="4" type="ORF">F3Y22_tig00020022pilonHSYRG00011</name>
</gene>
<protein>
    <recommendedName>
        <fullName evidence="1">Mitochondrial import inner membrane translocase subunit TIM50</fullName>
    </recommendedName>
</protein>
<dbReference type="InterPro" id="IPR004274">
    <property type="entry name" value="FCP1_dom"/>
</dbReference>
<dbReference type="SMART" id="SM00577">
    <property type="entry name" value="CPDc"/>
    <property type="match status" value="1"/>
</dbReference>
<keyword evidence="1" id="KW-0496">Mitochondrion</keyword>
<dbReference type="FunFam" id="3.40.50.1000:FF:000257">
    <property type="entry name" value="Haloacid dehalogenase-like hydrolase (HAD) superfamily protein"/>
    <property type="match status" value="1"/>
</dbReference>
<dbReference type="Gene3D" id="3.40.50.1000">
    <property type="entry name" value="HAD superfamily/HAD-like"/>
    <property type="match status" value="1"/>
</dbReference>
<sequence length="370" mass="42217">MEADLVKANDRKRSLHENNELSINSDSFPIANIEINDSFVEVNEPQTSYAGTLEAGKDASQIFSETRSAIKKKVKFRKRMEQLDSLDCSDQSQIDKHPEEVGLTNTDQTDTVSGPTQLDEGNSEEKIDSFDANETNDVSLAIGIPPISHSRKKLIVLDLNGILADIVYAPPNDYTPDAYIAGRAIFKRPYCDDFLKFCCERFEVGIWSSRHRKNVEKFIDYLMGDMKRKLLFCWDSSDCTATQFNTPGHKNKPLVFKDLRKLWRKHDPDLPWEKGYYNESNTLLIDDSPYKALLNPPHTAIFPHSFKFNMNDNILGKGGDLKVYLERLASADNVHNFVEQNPFGQIAITERNQDWGFYSQVIDSCLRSEL</sequence>